<dbReference type="Proteomes" id="UP000623678">
    <property type="component" value="Unassembled WGS sequence"/>
</dbReference>
<protein>
    <recommendedName>
        <fullName evidence="3">Ribbon-helix-helix protein CopG domain-containing protein</fullName>
    </recommendedName>
</protein>
<gene>
    <name evidence="1" type="ORF">H8705_00635</name>
</gene>
<evidence type="ECO:0000313" key="1">
    <source>
        <dbReference type="EMBL" id="MBC8584089.1"/>
    </source>
</evidence>
<dbReference type="EMBL" id="JACRTD010000001">
    <property type="protein sequence ID" value="MBC8584089.1"/>
    <property type="molecule type" value="Genomic_DNA"/>
</dbReference>
<name>A0A926EPB3_9FIRM</name>
<dbReference type="RefSeq" id="WP_262393944.1">
    <property type="nucleotide sequence ID" value="NZ_JACRTD010000001.1"/>
</dbReference>
<reference evidence="1" key="1">
    <citation type="submission" date="2020-08" db="EMBL/GenBank/DDBJ databases">
        <title>Genome public.</title>
        <authorList>
            <person name="Liu C."/>
            <person name="Sun Q."/>
        </authorList>
    </citation>
    <scope>NUCLEOTIDE SEQUENCE</scope>
    <source>
        <strain evidence="1">NSJ-64</strain>
    </source>
</reference>
<evidence type="ECO:0000313" key="2">
    <source>
        <dbReference type="Proteomes" id="UP000623678"/>
    </source>
</evidence>
<keyword evidence="2" id="KW-1185">Reference proteome</keyword>
<comment type="caution">
    <text evidence="1">The sequence shown here is derived from an EMBL/GenBank/DDBJ whole genome shotgun (WGS) entry which is preliminary data.</text>
</comment>
<proteinExistence type="predicted"/>
<sequence length="222" mass="25846">MNKSVYSLVLMDDVVQAIDREAYQLGTSRSNLINQILAEFVSFDTPEKRMKEIFEKMEQLIHGETTFQIQPQPSDAMLSIRSALSYKYKPVIRYAVQLYRSSGDEVGELRVSIRTQSQALIASITRFFTLWAKLEEKYLSRFFEGNEIPYEIDNGRYFRQFLLPQKTENQTNEKIAEAVTEYIRILDHILKIYFANLEDLPTAIEKMEKAYISCLKNGIVVI</sequence>
<evidence type="ECO:0008006" key="3">
    <source>
        <dbReference type="Google" id="ProtNLM"/>
    </source>
</evidence>
<dbReference type="AlphaFoldDB" id="A0A926EPB3"/>
<organism evidence="1 2">
    <name type="scientific">Youxingia wuxianensis</name>
    <dbReference type="NCBI Taxonomy" id="2763678"/>
    <lineage>
        <taxon>Bacteria</taxon>
        <taxon>Bacillati</taxon>
        <taxon>Bacillota</taxon>
        <taxon>Clostridia</taxon>
        <taxon>Eubacteriales</taxon>
        <taxon>Oscillospiraceae</taxon>
        <taxon>Youxingia</taxon>
    </lineage>
</organism>
<accession>A0A926EPB3</accession>